<dbReference type="Proteomes" id="UP001151532">
    <property type="component" value="Chromosome 10"/>
</dbReference>
<dbReference type="EMBL" id="JAPFFK010000014">
    <property type="protein sequence ID" value="KAJ6718741.1"/>
    <property type="molecule type" value="Genomic_DNA"/>
</dbReference>
<gene>
    <name evidence="2" type="ORF">OIU79_006583</name>
</gene>
<keyword evidence="1" id="KW-0472">Membrane</keyword>
<organism evidence="2 3">
    <name type="scientific">Salix purpurea</name>
    <name type="common">Purple osier willow</name>
    <dbReference type="NCBI Taxonomy" id="77065"/>
    <lineage>
        <taxon>Eukaryota</taxon>
        <taxon>Viridiplantae</taxon>
        <taxon>Streptophyta</taxon>
        <taxon>Embryophyta</taxon>
        <taxon>Tracheophyta</taxon>
        <taxon>Spermatophyta</taxon>
        <taxon>Magnoliopsida</taxon>
        <taxon>eudicotyledons</taxon>
        <taxon>Gunneridae</taxon>
        <taxon>Pentapetalae</taxon>
        <taxon>rosids</taxon>
        <taxon>fabids</taxon>
        <taxon>Malpighiales</taxon>
        <taxon>Salicaceae</taxon>
        <taxon>Saliceae</taxon>
        <taxon>Salix</taxon>
    </lineage>
</organism>
<keyword evidence="3" id="KW-1185">Reference proteome</keyword>
<name>A0A9Q0TVT6_SALPP</name>
<dbReference type="PROSITE" id="PS51257">
    <property type="entry name" value="PROKAR_LIPOPROTEIN"/>
    <property type="match status" value="1"/>
</dbReference>
<accession>A0A9Q0TVT6</accession>
<reference evidence="2" key="2">
    <citation type="journal article" date="2023" name="Int. J. Mol. Sci.">
        <title>De Novo Assembly and Annotation of 11 Diverse Shrub Willow (Salix) Genomes Reveals Novel Gene Organization in Sex-Linked Regions.</title>
        <authorList>
            <person name="Hyden B."/>
            <person name="Feng K."/>
            <person name="Yates T.B."/>
            <person name="Jawdy S."/>
            <person name="Cereghino C."/>
            <person name="Smart L.B."/>
            <person name="Muchero W."/>
        </authorList>
    </citation>
    <scope>NUCLEOTIDE SEQUENCE</scope>
    <source>
        <tissue evidence="2">Shoot tip</tissue>
    </source>
</reference>
<keyword evidence="1" id="KW-1133">Transmembrane helix</keyword>
<comment type="caution">
    <text evidence="2">The sequence shown here is derived from an EMBL/GenBank/DDBJ whole genome shotgun (WGS) entry which is preliminary data.</text>
</comment>
<proteinExistence type="predicted"/>
<protein>
    <submittedName>
        <fullName evidence="2">Uncharacterized protein</fullName>
    </submittedName>
</protein>
<evidence type="ECO:0000313" key="3">
    <source>
        <dbReference type="Proteomes" id="UP001151532"/>
    </source>
</evidence>
<keyword evidence="1" id="KW-0812">Transmembrane</keyword>
<feature type="transmembrane region" description="Helical" evidence="1">
    <location>
        <begin position="12"/>
        <end position="30"/>
    </location>
</feature>
<reference evidence="2" key="1">
    <citation type="submission" date="2022-11" db="EMBL/GenBank/DDBJ databases">
        <authorList>
            <person name="Hyden B.L."/>
            <person name="Feng K."/>
            <person name="Yates T."/>
            <person name="Jawdy S."/>
            <person name="Smart L.B."/>
            <person name="Muchero W."/>
        </authorList>
    </citation>
    <scope>NUCLEOTIDE SEQUENCE</scope>
    <source>
        <tissue evidence="2">Shoot tip</tissue>
    </source>
</reference>
<dbReference type="AlphaFoldDB" id="A0A9Q0TVT6"/>
<evidence type="ECO:0000313" key="2">
    <source>
        <dbReference type="EMBL" id="KAJ6718741.1"/>
    </source>
</evidence>
<evidence type="ECO:0000256" key="1">
    <source>
        <dbReference type="SAM" id="Phobius"/>
    </source>
</evidence>
<sequence length="79" mass="9050">MRHLCQQSTKDPFSLLLGSVACSIFNPFVLQQLKHLKSWDCSIRTAEAVLRSFSDHFLSVFLSLAHFKMGLNFLPHFPI</sequence>